<keyword evidence="1" id="KW-1133">Transmembrane helix</keyword>
<comment type="caution">
    <text evidence="2">The sequence shown here is derived from an EMBL/GenBank/DDBJ whole genome shotgun (WGS) entry which is preliminary data.</text>
</comment>
<evidence type="ECO:0000313" key="3">
    <source>
        <dbReference type="Proteomes" id="UP000823674"/>
    </source>
</evidence>
<organism evidence="2 3">
    <name type="scientific">Brassica rapa subsp. trilocularis</name>
    <dbReference type="NCBI Taxonomy" id="1813537"/>
    <lineage>
        <taxon>Eukaryota</taxon>
        <taxon>Viridiplantae</taxon>
        <taxon>Streptophyta</taxon>
        <taxon>Embryophyta</taxon>
        <taxon>Tracheophyta</taxon>
        <taxon>Spermatophyta</taxon>
        <taxon>Magnoliopsida</taxon>
        <taxon>eudicotyledons</taxon>
        <taxon>Gunneridae</taxon>
        <taxon>Pentapetalae</taxon>
        <taxon>rosids</taxon>
        <taxon>malvids</taxon>
        <taxon>Brassicales</taxon>
        <taxon>Brassicaceae</taxon>
        <taxon>Brassiceae</taxon>
        <taxon>Brassica</taxon>
    </lineage>
</organism>
<proteinExistence type="predicted"/>
<dbReference type="EMBL" id="JADBGQ010000001">
    <property type="protein sequence ID" value="KAG5414549.1"/>
    <property type="molecule type" value="Genomic_DNA"/>
</dbReference>
<protein>
    <submittedName>
        <fullName evidence="2">Uncharacterized protein</fullName>
    </submittedName>
</protein>
<keyword evidence="1" id="KW-0812">Transmembrane</keyword>
<gene>
    <name evidence="2" type="primary">A01g504490.1_BraROA</name>
    <name evidence="2" type="ORF">IGI04_002116</name>
</gene>
<feature type="transmembrane region" description="Helical" evidence="1">
    <location>
        <begin position="86"/>
        <end position="105"/>
    </location>
</feature>
<accession>A0ABQ7NUP7</accession>
<keyword evidence="3" id="KW-1185">Reference proteome</keyword>
<dbReference type="Proteomes" id="UP000823674">
    <property type="component" value="Chromosome A01"/>
</dbReference>
<evidence type="ECO:0000313" key="2">
    <source>
        <dbReference type="EMBL" id="KAG5414549.1"/>
    </source>
</evidence>
<feature type="non-terminal residue" evidence="2">
    <location>
        <position position="193"/>
    </location>
</feature>
<sequence length="193" mass="21416">MEHVPFNTITIKKESFRPSTLGVVYAAAQLSRPVVPRLQRSINRLRACVTEHIFGGVPCLQRVRIKLYLFGVLCPGPWTSGETDEYIIFGWIGATGLYFGFLFGLRVSGVVYMGYYAMRYCWWHAVLQIGGDGCHSLIFLKEEPGVVSRAGPEILEACNNALPRTGSGSKLRSMGVLIPLEQSSLEKEAKDNT</sequence>
<keyword evidence="1" id="KW-0472">Membrane</keyword>
<reference evidence="2 3" key="1">
    <citation type="submission" date="2021-03" db="EMBL/GenBank/DDBJ databases">
        <authorList>
            <person name="King G.J."/>
            <person name="Bancroft I."/>
            <person name="Baten A."/>
            <person name="Bloomfield J."/>
            <person name="Borpatragohain P."/>
            <person name="He Z."/>
            <person name="Irish N."/>
            <person name="Irwin J."/>
            <person name="Liu K."/>
            <person name="Mauleon R.P."/>
            <person name="Moore J."/>
            <person name="Morris R."/>
            <person name="Ostergaard L."/>
            <person name="Wang B."/>
            <person name="Wells R."/>
        </authorList>
    </citation>
    <scope>NUCLEOTIDE SEQUENCE [LARGE SCALE GENOMIC DNA]</scope>
    <source>
        <strain evidence="2">R-o-18</strain>
        <tissue evidence="2">Leaf</tissue>
    </source>
</reference>
<evidence type="ECO:0000256" key="1">
    <source>
        <dbReference type="SAM" id="Phobius"/>
    </source>
</evidence>
<name>A0ABQ7NUP7_BRACM</name>